<dbReference type="Proteomes" id="UP001164459">
    <property type="component" value="Chromosome"/>
</dbReference>
<organism evidence="2 3">
    <name type="scientific">Nannocystis punicea</name>
    <dbReference type="NCBI Taxonomy" id="2995304"/>
    <lineage>
        <taxon>Bacteria</taxon>
        <taxon>Pseudomonadati</taxon>
        <taxon>Myxococcota</taxon>
        <taxon>Polyangia</taxon>
        <taxon>Nannocystales</taxon>
        <taxon>Nannocystaceae</taxon>
        <taxon>Nannocystis</taxon>
    </lineage>
</organism>
<dbReference type="InterPro" id="IPR012340">
    <property type="entry name" value="NA-bd_OB-fold"/>
</dbReference>
<dbReference type="Pfam" id="PF00575">
    <property type="entry name" value="S1"/>
    <property type="match status" value="1"/>
</dbReference>
<name>A0ABY7H2D1_9BACT</name>
<reference evidence="2" key="1">
    <citation type="submission" date="2022-11" db="EMBL/GenBank/DDBJ databases">
        <title>Minimal conservation of predation-associated metabolite biosynthetic gene clusters underscores biosynthetic potential of Myxococcota including descriptions for ten novel species: Archangium lansinium sp. nov., Myxococcus landrumus sp. nov., Nannocystis bai.</title>
        <authorList>
            <person name="Ahearne A."/>
            <person name="Stevens C."/>
            <person name="Dowd S."/>
        </authorList>
    </citation>
    <scope>NUCLEOTIDE SEQUENCE</scope>
    <source>
        <strain evidence="2">Fl3</strain>
    </source>
</reference>
<evidence type="ECO:0000313" key="2">
    <source>
        <dbReference type="EMBL" id="WAS93348.1"/>
    </source>
</evidence>
<sequence>MSADFVDLAGERVLARVTRVEHYGVYLRHGDAAILVLIVDVAREPIADLRARVHVGDEVEVRILRYVHQYKLFKGSFLA</sequence>
<dbReference type="Gene3D" id="2.40.50.140">
    <property type="entry name" value="Nucleic acid-binding proteins"/>
    <property type="match status" value="1"/>
</dbReference>
<gene>
    <name evidence="2" type="ORF">O0S08_44960</name>
</gene>
<dbReference type="PROSITE" id="PS50126">
    <property type="entry name" value="S1"/>
    <property type="match status" value="1"/>
</dbReference>
<evidence type="ECO:0000313" key="3">
    <source>
        <dbReference type="Proteomes" id="UP001164459"/>
    </source>
</evidence>
<feature type="domain" description="S1 motif" evidence="1">
    <location>
        <begin position="10"/>
        <end position="79"/>
    </location>
</feature>
<keyword evidence="3" id="KW-1185">Reference proteome</keyword>
<evidence type="ECO:0000259" key="1">
    <source>
        <dbReference type="PROSITE" id="PS50126"/>
    </source>
</evidence>
<dbReference type="SUPFAM" id="SSF50249">
    <property type="entry name" value="Nucleic acid-binding proteins"/>
    <property type="match status" value="1"/>
</dbReference>
<dbReference type="InterPro" id="IPR003029">
    <property type="entry name" value="S1_domain"/>
</dbReference>
<proteinExistence type="predicted"/>
<accession>A0ABY7H2D1</accession>
<dbReference type="RefSeq" id="WP_269035679.1">
    <property type="nucleotide sequence ID" value="NZ_CP114040.1"/>
</dbReference>
<dbReference type="EMBL" id="CP114040">
    <property type="protein sequence ID" value="WAS93348.1"/>
    <property type="molecule type" value="Genomic_DNA"/>
</dbReference>
<protein>
    <submittedName>
        <fullName evidence="2">S1 RNA-binding domain-containing protein</fullName>
    </submittedName>
</protein>